<name>A0A1X6NZL7_PORUM</name>
<accession>A0A1X6NZL7</accession>
<evidence type="ECO:0000313" key="2">
    <source>
        <dbReference type="EMBL" id="OSX74061.1"/>
    </source>
</evidence>
<feature type="compositionally biased region" description="Basic residues" evidence="1">
    <location>
        <begin position="189"/>
        <end position="199"/>
    </location>
</feature>
<protein>
    <submittedName>
        <fullName evidence="2">Uncharacterized protein</fullName>
    </submittedName>
</protein>
<proteinExistence type="predicted"/>
<dbReference type="Proteomes" id="UP000218209">
    <property type="component" value="Unassembled WGS sequence"/>
</dbReference>
<gene>
    <name evidence="2" type="ORF">BU14_0311s0001</name>
</gene>
<organism evidence="2 3">
    <name type="scientific">Porphyra umbilicalis</name>
    <name type="common">Purple laver</name>
    <name type="synonym">Red alga</name>
    <dbReference type="NCBI Taxonomy" id="2786"/>
    <lineage>
        <taxon>Eukaryota</taxon>
        <taxon>Rhodophyta</taxon>
        <taxon>Bangiophyceae</taxon>
        <taxon>Bangiales</taxon>
        <taxon>Bangiaceae</taxon>
        <taxon>Porphyra</taxon>
    </lineage>
</organism>
<feature type="compositionally biased region" description="Basic and acidic residues" evidence="1">
    <location>
        <begin position="200"/>
        <end position="209"/>
    </location>
</feature>
<feature type="region of interest" description="Disordered" evidence="1">
    <location>
        <begin position="181"/>
        <end position="246"/>
    </location>
</feature>
<sequence>MGVFHFRVRPHRARGRHCAPPAIDGVRGTADDGGHLLDGVPLIAKLQRVESLIFREHDVGRLLVFVRKVNRGRRPAHVGVDRGCKRGARPVGREVGRHFGGAGADGGDVDGTVRGDLDCTDTVEEQVGGLRRGACAVSGHVVGDGIGGANAVNDQSSRGGRVAGDVGGQAACGGLGGHPVHGQAGGRGLGHRTRKRHAGDRRGRLRDVGEQAGRGRIGHRPVNGEGSRGRAGTSAGTSAGTNAKVK</sequence>
<evidence type="ECO:0000313" key="3">
    <source>
        <dbReference type="Proteomes" id="UP000218209"/>
    </source>
</evidence>
<keyword evidence="3" id="KW-1185">Reference proteome</keyword>
<dbReference type="EMBL" id="KV918965">
    <property type="protein sequence ID" value="OSX74061.1"/>
    <property type="molecule type" value="Genomic_DNA"/>
</dbReference>
<dbReference type="AlphaFoldDB" id="A0A1X6NZL7"/>
<feature type="compositionally biased region" description="Low complexity" evidence="1">
    <location>
        <begin position="230"/>
        <end position="246"/>
    </location>
</feature>
<evidence type="ECO:0000256" key="1">
    <source>
        <dbReference type="SAM" id="MobiDB-lite"/>
    </source>
</evidence>
<reference evidence="2 3" key="1">
    <citation type="submission" date="2017-03" db="EMBL/GenBank/DDBJ databases">
        <title>WGS assembly of Porphyra umbilicalis.</title>
        <authorList>
            <person name="Brawley S.H."/>
            <person name="Blouin N.A."/>
            <person name="Ficko-Blean E."/>
            <person name="Wheeler G.L."/>
            <person name="Lohr M."/>
            <person name="Goodson H.V."/>
            <person name="Jenkins J.W."/>
            <person name="Blaby-Haas C.E."/>
            <person name="Helliwell K.E."/>
            <person name="Chan C."/>
            <person name="Marriage T."/>
            <person name="Bhattacharya D."/>
            <person name="Klein A.S."/>
            <person name="Badis Y."/>
            <person name="Brodie J."/>
            <person name="Cao Y."/>
            <person name="Collen J."/>
            <person name="Dittami S.M."/>
            <person name="Gachon C.M."/>
            <person name="Green B.R."/>
            <person name="Karpowicz S."/>
            <person name="Kim J.W."/>
            <person name="Kudahl U."/>
            <person name="Lin S."/>
            <person name="Michel G."/>
            <person name="Mittag M."/>
            <person name="Olson B.J."/>
            <person name="Pangilinan J."/>
            <person name="Peng Y."/>
            <person name="Qiu H."/>
            <person name="Shu S."/>
            <person name="Singer J.T."/>
            <person name="Smith A.G."/>
            <person name="Sprecher B.N."/>
            <person name="Wagner V."/>
            <person name="Wang W."/>
            <person name="Wang Z.-Y."/>
            <person name="Yan J."/>
            <person name="Yarish C."/>
            <person name="Zoeuner-Riek S."/>
            <person name="Zhuang Y."/>
            <person name="Zou Y."/>
            <person name="Lindquist E.A."/>
            <person name="Grimwood J."/>
            <person name="Barry K."/>
            <person name="Rokhsar D.S."/>
            <person name="Schmutz J."/>
            <person name="Stiller J.W."/>
            <person name="Grossman A.R."/>
            <person name="Prochnik S.E."/>
        </authorList>
    </citation>
    <scope>NUCLEOTIDE SEQUENCE [LARGE SCALE GENOMIC DNA]</scope>
    <source>
        <strain evidence="2">4086291</strain>
    </source>
</reference>